<accession>A0A5B9QUP3</accession>
<keyword evidence="1" id="KW-0472">Membrane</keyword>
<dbReference type="EMBL" id="CP042913">
    <property type="protein sequence ID" value="QEG37781.1"/>
    <property type="molecule type" value="Genomic_DNA"/>
</dbReference>
<organism evidence="2 3">
    <name type="scientific">Bythopirellula goksoeyrii</name>
    <dbReference type="NCBI Taxonomy" id="1400387"/>
    <lineage>
        <taxon>Bacteria</taxon>
        <taxon>Pseudomonadati</taxon>
        <taxon>Planctomycetota</taxon>
        <taxon>Planctomycetia</taxon>
        <taxon>Pirellulales</taxon>
        <taxon>Lacipirellulaceae</taxon>
        <taxon>Bythopirellula</taxon>
    </lineage>
</organism>
<proteinExistence type="predicted"/>
<reference evidence="2 3" key="1">
    <citation type="submission" date="2019-08" db="EMBL/GenBank/DDBJ databases">
        <title>Deep-cultivation of Planctomycetes and their phenomic and genomic characterization uncovers novel biology.</title>
        <authorList>
            <person name="Wiegand S."/>
            <person name="Jogler M."/>
            <person name="Boedeker C."/>
            <person name="Pinto D."/>
            <person name="Vollmers J."/>
            <person name="Rivas-Marin E."/>
            <person name="Kohn T."/>
            <person name="Peeters S.H."/>
            <person name="Heuer A."/>
            <person name="Rast P."/>
            <person name="Oberbeckmann S."/>
            <person name="Bunk B."/>
            <person name="Jeske O."/>
            <person name="Meyerdierks A."/>
            <person name="Storesund J.E."/>
            <person name="Kallscheuer N."/>
            <person name="Luecker S."/>
            <person name="Lage O.M."/>
            <person name="Pohl T."/>
            <person name="Merkel B.J."/>
            <person name="Hornburger P."/>
            <person name="Mueller R.-W."/>
            <person name="Bruemmer F."/>
            <person name="Labrenz M."/>
            <person name="Spormann A.M."/>
            <person name="Op den Camp H."/>
            <person name="Overmann J."/>
            <person name="Amann R."/>
            <person name="Jetten M.S.M."/>
            <person name="Mascher T."/>
            <person name="Medema M.H."/>
            <person name="Devos D.P."/>
            <person name="Kaster A.-K."/>
            <person name="Ovreas L."/>
            <person name="Rohde M."/>
            <person name="Galperin M.Y."/>
            <person name="Jogler C."/>
        </authorList>
    </citation>
    <scope>NUCLEOTIDE SEQUENCE [LARGE SCALE GENOMIC DNA]</scope>
    <source>
        <strain evidence="2 3">Pr1d</strain>
    </source>
</reference>
<sequence>MPRSLLATFVSILIGGVVAFVVIVFVLEGLHTKHTFPNLIGFVAGAGLGCLIALKIRRSLLAPKTHSYRPFTNEREPQDDVK</sequence>
<keyword evidence="3" id="KW-1185">Reference proteome</keyword>
<keyword evidence="1" id="KW-0812">Transmembrane</keyword>
<keyword evidence="1" id="KW-1133">Transmembrane helix</keyword>
<evidence type="ECO:0000256" key="1">
    <source>
        <dbReference type="SAM" id="Phobius"/>
    </source>
</evidence>
<feature type="transmembrane region" description="Helical" evidence="1">
    <location>
        <begin position="5"/>
        <end position="27"/>
    </location>
</feature>
<evidence type="ECO:0000313" key="3">
    <source>
        <dbReference type="Proteomes" id="UP000323917"/>
    </source>
</evidence>
<name>A0A5B9QUP3_9BACT</name>
<feature type="transmembrane region" description="Helical" evidence="1">
    <location>
        <begin position="39"/>
        <end position="56"/>
    </location>
</feature>
<evidence type="ECO:0000313" key="2">
    <source>
        <dbReference type="EMBL" id="QEG37781.1"/>
    </source>
</evidence>
<dbReference type="Proteomes" id="UP000323917">
    <property type="component" value="Chromosome"/>
</dbReference>
<dbReference type="KEGG" id="bgok:Pr1d_51280"/>
<protein>
    <submittedName>
        <fullName evidence="2">Uncharacterized protein</fullName>
    </submittedName>
</protein>
<gene>
    <name evidence="2" type="ORF">Pr1d_51280</name>
</gene>
<dbReference type="AlphaFoldDB" id="A0A5B9QUP3"/>